<proteinExistence type="predicted"/>
<dbReference type="RefSeq" id="WP_186840121.1">
    <property type="nucleotide sequence ID" value="NZ_JACOOZ010000003.1"/>
</dbReference>
<reference evidence="1 2" key="1">
    <citation type="submission" date="2020-08" db="EMBL/GenBank/DDBJ databases">
        <title>Genome public.</title>
        <authorList>
            <person name="Liu C."/>
            <person name="Sun Q."/>
        </authorList>
    </citation>
    <scope>NUCLEOTIDE SEQUENCE [LARGE SCALE GENOMIC DNA]</scope>
    <source>
        <strain evidence="1 2">BX4</strain>
    </source>
</reference>
<organism evidence="1 2">
    <name type="scientific">Eubacterium segne</name>
    <dbReference type="NCBI Taxonomy" id="2763045"/>
    <lineage>
        <taxon>Bacteria</taxon>
        <taxon>Bacillati</taxon>
        <taxon>Bacillota</taxon>
        <taxon>Clostridia</taxon>
        <taxon>Eubacteriales</taxon>
        <taxon>Eubacteriaceae</taxon>
        <taxon>Eubacterium</taxon>
    </lineage>
</organism>
<comment type="caution">
    <text evidence="1">The sequence shown here is derived from an EMBL/GenBank/DDBJ whole genome shotgun (WGS) entry which is preliminary data.</text>
</comment>
<accession>A0ABR7F167</accession>
<protein>
    <submittedName>
        <fullName evidence="1">Uncharacterized protein</fullName>
    </submittedName>
</protein>
<evidence type="ECO:0000313" key="1">
    <source>
        <dbReference type="EMBL" id="MBC5667338.1"/>
    </source>
</evidence>
<evidence type="ECO:0000313" key="2">
    <source>
        <dbReference type="Proteomes" id="UP000597877"/>
    </source>
</evidence>
<keyword evidence="2" id="KW-1185">Reference proteome</keyword>
<gene>
    <name evidence="1" type="ORF">H8S00_04975</name>
</gene>
<dbReference type="Proteomes" id="UP000597877">
    <property type="component" value="Unassembled WGS sequence"/>
</dbReference>
<dbReference type="EMBL" id="JACOOZ010000003">
    <property type="protein sequence ID" value="MBC5667338.1"/>
    <property type="molecule type" value="Genomic_DNA"/>
</dbReference>
<name>A0ABR7F167_9FIRM</name>
<sequence>MEIKEAVKFLKKYTDDEVYTCKCLTSHSMAISALEKQISMKPVFVHPLQFDDCGDYMCSSCQKGSVLDPYGNKPDYCHYCGQKLDWSDL</sequence>